<dbReference type="GO" id="GO:0004842">
    <property type="term" value="F:ubiquitin-protein transferase activity"/>
    <property type="evidence" value="ECO:0007669"/>
    <property type="project" value="InterPro"/>
</dbReference>
<evidence type="ECO:0000256" key="3">
    <source>
        <dbReference type="PROSITE-ProRule" id="PRU00221"/>
    </source>
</evidence>
<keyword evidence="2" id="KW-0677">Repeat</keyword>
<feature type="domain" description="U-box" evidence="4">
    <location>
        <begin position="381"/>
        <end position="456"/>
    </location>
</feature>
<dbReference type="SUPFAM" id="SSF57850">
    <property type="entry name" value="RING/U-box"/>
    <property type="match status" value="1"/>
</dbReference>
<dbReference type="InterPro" id="IPR013083">
    <property type="entry name" value="Znf_RING/FYVE/PHD"/>
</dbReference>
<dbReference type="InterPro" id="IPR003613">
    <property type="entry name" value="Ubox_domain"/>
</dbReference>
<sequence>MSASKTKILQKLTVNTSDVTTLDFYGSSLLVTGSSDKTVRVWRWNPGHGFQEASYSPLLGHRYGVTSVRVSPKGGVLASASVDGTVILWDLNSGEISHTIMQEFGESIRACIFSPNGASIVSSDDNGYVCIWGQDRSLKCHLKVHDEAVHTIAFSSDSNIFLTACTLGNVRLFAVGNDFAKALSSADCSIDAAHDMGVLSADFCKIVHTDPTDKRSLIYTLATCGTDHFVKIWRVFFIPANIDSQRTGGSRLIPNTPQEHFAGQSSIYSTGVMNASCAQTISAHGSSVTCVRFNPTGTLLFSGSLDKTIKIWNQQGTCLKTLTHHSRYVNCLAVNGNSSVVASGSNDRTVAIWDLTGNLTLDSHISDARSLLFSMAVKAVDLPLEFTCPITHELMKDPVYAEDGFTYERAAIQEWFARDHPAVSPMTNLELSTAELVENGKLKQRIEEYLRTLDQQQQQQQQQYPV</sequence>
<dbReference type="SMART" id="SM00504">
    <property type="entry name" value="Ubox"/>
    <property type="match status" value="1"/>
</dbReference>
<dbReference type="PROSITE" id="PS51698">
    <property type="entry name" value="U_BOX"/>
    <property type="match status" value="1"/>
</dbReference>
<dbReference type="InterPro" id="IPR052085">
    <property type="entry name" value="WD-SAM-U-box"/>
</dbReference>
<dbReference type="EMBL" id="GGFM01007413">
    <property type="protein sequence ID" value="MBW28164.1"/>
    <property type="molecule type" value="Transcribed_RNA"/>
</dbReference>
<dbReference type="PANTHER" id="PTHR46573:SF1">
    <property type="entry name" value="WD REPEAT, SAM AND U-BOX DOMAIN-CONTAINING PROTEIN 1"/>
    <property type="match status" value="1"/>
</dbReference>
<feature type="repeat" description="WD" evidence="3">
    <location>
        <begin position="58"/>
        <end position="99"/>
    </location>
</feature>
<dbReference type="PANTHER" id="PTHR46573">
    <property type="entry name" value="WD REPEAT, SAM AND U-BOX DOMAIN-CONTAINING PROTEIN 1"/>
    <property type="match status" value="1"/>
</dbReference>
<dbReference type="CDD" id="cd16655">
    <property type="entry name" value="RING-Ubox_WDSUB1-like"/>
    <property type="match status" value="1"/>
</dbReference>
<dbReference type="Pfam" id="PF00400">
    <property type="entry name" value="WD40"/>
    <property type="match status" value="6"/>
</dbReference>
<dbReference type="Gene3D" id="3.30.40.10">
    <property type="entry name" value="Zinc/RING finger domain, C3HC4 (zinc finger)"/>
    <property type="match status" value="1"/>
</dbReference>
<dbReference type="PROSITE" id="PS00678">
    <property type="entry name" value="WD_REPEATS_1"/>
    <property type="match status" value="2"/>
</dbReference>
<dbReference type="InterPro" id="IPR015943">
    <property type="entry name" value="WD40/YVTN_repeat-like_dom_sf"/>
</dbReference>
<reference evidence="5" key="1">
    <citation type="submission" date="2018-01" db="EMBL/GenBank/DDBJ databases">
        <title>An insight into the sialome of Amazonian anophelines.</title>
        <authorList>
            <person name="Ribeiro J.M."/>
            <person name="Scarpassa V."/>
            <person name="Calvo E."/>
        </authorList>
    </citation>
    <scope>NUCLEOTIDE SEQUENCE</scope>
    <source>
        <tissue evidence="5">Salivary glands</tissue>
    </source>
</reference>
<protein>
    <submittedName>
        <fullName evidence="5">Putative wd40 domain protein</fullName>
    </submittedName>
</protein>
<feature type="repeat" description="WD" evidence="3">
    <location>
        <begin position="281"/>
        <end position="313"/>
    </location>
</feature>
<dbReference type="Pfam" id="PF04564">
    <property type="entry name" value="U-box"/>
    <property type="match status" value="1"/>
</dbReference>
<feature type="repeat" description="WD" evidence="3">
    <location>
        <begin position="12"/>
        <end position="42"/>
    </location>
</feature>
<dbReference type="PRINTS" id="PR00320">
    <property type="entry name" value="GPROTEINBRPT"/>
</dbReference>
<proteinExistence type="predicted"/>
<dbReference type="InterPro" id="IPR001680">
    <property type="entry name" value="WD40_rpt"/>
</dbReference>
<evidence type="ECO:0000256" key="2">
    <source>
        <dbReference type="ARBA" id="ARBA00022737"/>
    </source>
</evidence>
<dbReference type="SUPFAM" id="SSF50978">
    <property type="entry name" value="WD40 repeat-like"/>
    <property type="match status" value="1"/>
</dbReference>
<accession>A0A2M3ZHX8</accession>
<dbReference type="AlphaFoldDB" id="A0A2M3ZHX8"/>
<dbReference type="InterPro" id="IPR020472">
    <property type="entry name" value="WD40_PAC1"/>
</dbReference>
<evidence type="ECO:0000313" key="5">
    <source>
        <dbReference type="EMBL" id="MBW28164.1"/>
    </source>
</evidence>
<dbReference type="CDD" id="cd00200">
    <property type="entry name" value="WD40"/>
    <property type="match status" value="1"/>
</dbReference>
<keyword evidence="1 3" id="KW-0853">WD repeat</keyword>
<dbReference type="PROSITE" id="PS50294">
    <property type="entry name" value="WD_REPEATS_REGION"/>
    <property type="match status" value="4"/>
</dbReference>
<dbReference type="GO" id="GO:0016567">
    <property type="term" value="P:protein ubiquitination"/>
    <property type="evidence" value="ECO:0007669"/>
    <property type="project" value="InterPro"/>
</dbReference>
<feature type="repeat" description="WD" evidence="3">
    <location>
        <begin position="322"/>
        <end position="363"/>
    </location>
</feature>
<evidence type="ECO:0000259" key="4">
    <source>
        <dbReference type="PROSITE" id="PS51698"/>
    </source>
</evidence>
<organism evidence="5">
    <name type="scientific">Anopheles braziliensis</name>
    <dbReference type="NCBI Taxonomy" id="58242"/>
    <lineage>
        <taxon>Eukaryota</taxon>
        <taxon>Metazoa</taxon>
        <taxon>Ecdysozoa</taxon>
        <taxon>Arthropoda</taxon>
        <taxon>Hexapoda</taxon>
        <taxon>Insecta</taxon>
        <taxon>Pterygota</taxon>
        <taxon>Neoptera</taxon>
        <taxon>Endopterygota</taxon>
        <taxon>Diptera</taxon>
        <taxon>Nematocera</taxon>
        <taxon>Culicoidea</taxon>
        <taxon>Culicidae</taxon>
        <taxon>Anophelinae</taxon>
        <taxon>Anopheles</taxon>
    </lineage>
</organism>
<dbReference type="PROSITE" id="PS50082">
    <property type="entry name" value="WD_REPEATS_2"/>
    <property type="match status" value="4"/>
</dbReference>
<name>A0A2M3ZHX8_9DIPT</name>
<dbReference type="SMART" id="SM00320">
    <property type="entry name" value="WD40"/>
    <property type="match status" value="7"/>
</dbReference>
<evidence type="ECO:0000256" key="1">
    <source>
        <dbReference type="ARBA" id="ARBA00022574"/>
    </source>
</evidence>
<dbReference type="Gene3D" id="2.130.10.10">
    <property type="entry name" value="YVTN repeat-like/Quinoprotein amine dehydrogenase"/>
    <property type="match status" value="3"/>
</dbReference>
<dbReference type="InterPro" id="IPR019775">
    <property type="entry name" value="WD40_repeat_CS"/>
</dbReference>
<dbReference type="InterPro" id="IPR036322">
    <property type="entry name" value="WD40_repeat_dom_sf"/>
</dbReference>